<dbReference type="Proteomes" id="UP000027442">
    <property type="component" value="Unassembled WGS sequence"/>
</dbReference>
<evidence type="ECO:0000313" key="1">
    <source>
        <dbReference type="EMBL" id="KDR53408.1"/>
    </source>
</evidence>
<sequence>MKKKTKASFRVARNEAFIVFGRIAFMGLSNHDWRMLSYALYIL</sequence>
<evidence type="ECO:0000313" key="2">
    <source>
        <dbReference type="Proteomes" id="UP000027442"/>
    </source>
</evidence>
<name>A0A069QKL5_HOYLO</name>
<comment type="caution">
    <text evidence="1">The sequence shown here is derived from an EMBL/GenBank/DDBJ whole genome shotgun (WGS) entry which is preliminary data.</text>
</comment>
<organism evidence="1 2">
    <name type="scientific">Hoylesella loescheii DSM 19665 = JCM 12249 = ATCC 15930</name>
    <dbReference type="NCBI Taxonomy" id="1122985"/>
    <lineage>
        <taxon>Bacteria</taxon>
        <taxon>Pseudomonadati</taxon>
        <taxon>Bacteroidota</taxon>
        <taxon>Bacteroidia</taxon>
        <taxon>Bacteroidales</taxon>
        <taxon>Prevotellaceae</taxon>
        <taxon>Hoylesella</taxon>
    </lineage>
</organism>
<keyword evidence="2" id="KW-1185">Reference proteome</keyword>
<dbReference type="AlphaFoldDB" id="A0A069QKL5"/>
<dbReference type="EMBL" id="JNGW01000016">
    <property type="protein sequence ID" value="KDR53408.1"/>
    <property type="molecule type" value="Genomic_DNA"/>
</dbReference>
<reference evidence="1 2" key="1">
    <citation type="submission" date="2013-08" db="EMBL/GenBank/DDBJ databases">
        <authorList>
            <person name="Weinstock G."/>
            <person name="Sodergren E."/>
            <person name="Wylie T."/>
            <person name="Fulton L."/>
            <person name="Fulton R."/>
            <person name="Fronick C."/>
            <person name="O'Laughlin M."/>
            <person name="Godfrey J."/>
            <person name="Miner T."/>
            <person name="Herter B."/>
            <person name="Appelbaum E."/>
            <person name="Cordes M."/>
            <person name="Lek S."/>
            <person name="Wollam A."/>
            <person name="Pepin K.H."/>
            <person name="Palsikar V.B."/>
            <person name="Mitreva M."/>
            <person name="Wilson R.K."/>
        </authorList>
    </citation>
    <scope>NUCLEOTIDE SEQUENCE [LARGE SCALE GENOMIC DNA]</scope>
    <source>
        <strain evidence="1 2">ATCC 15930</strain>
    </source>
</reference>
<proteinExistence type="predicted"/>
<dbReference type="HOGENOM" id="CLU_3237679_0_0_10"/>
<accession>A0A069QKL5</accession>
<gene>
    <name evidence="1" type="ORF">HMPREF1991_00526</name>
</gene>
<protein>
    <submittedName>
        <fullName evidence="1">Uncharacterized protein</fullName>
    </submittedName>
</protein>
<dbReference type="PATRIC" id="fig|1122985.7.peg.549"/>